<evidence type="ECO:0000256" key="9">
    <source>
        <dbReference type="HAMAP-Rule" id="MF_00415"/>
    </source>
</evidence>
<keyword evidence="5 9" id="KW-0732">Signal</keyword>
<dbReference type="HAMAP" id="MF_00415">
    <property type="entry name" value="FlgH"/>
    <property type="match status" value="1"/>
</dbReference>
<keyword evidence="7 9" id="KW-0975">Bacterial flagellum</keyword>
<evidence type="ECO:0000256" key="1">
    <source>
        <dbReference type="ARBA" id="ARBA00002591"/>
    </source>
</evidence>
<evidence type="ECO:0000256" key="4">
    <source>
        <dbReference type="ARBA" id="ARBA00011439"/>
    </source>
</evidence>
<proteinExistence type="inferred from homology"/>
<evidence type="ECO:0000256" key="7">
    <source>
        <dbReference type="ARBA" id="ARBA00023143"/>
    </source>
</evidence>
<protein>
    <recommendedName>
        <fullName evidence="9">Flagellar L-ring protein</fullName>
    </recommendedName>
    <alternativeName>
        <fullName evidence="9">Basal body L-ring protein</fullName>
    </alternativeName>
</protein>
<evidence type="ECO:0000256" key="6">
    <source>
        <dbReference type="ARBA" id="ARBA00023136"/>
    </source>
</evidence>
<evidence type="ECO:0000256" key="3">
    <source>
        <dbReference type="ARBA" id="ARBA00006929"/>
    </source>
</evidence>
<reference evidence="11 12" key="1">
    <citation type="submission" date="2024-11" db="EMBL/GenBank/DDBJ databases">
        <authorList>
            <person name="Kaparullina E.N."/>
            <person name="Delegan Y.A."/>
            <person name="Doronina N.V."/>
        </authorList>
    </citation>
    <scope>NUCLEOTIDE SEQUENCE [LARGE SCALE GENOMIC DNA]</scope>
    <source>
        <strain evidence="11 12">7sh_L</strain>
    </source>
</reference>
<dbReference type="PRINTS" id="PR01008">
    <property type="entry name" value="FLGLRINGFLGH"/>
</dbReference>
<evidence type="ECO:0000256" key="8">
    <source>
        <dbReference type="ARBA" id="ARBA00023237"/>
    </source>
</evidence>
<dbReference type="PANTHER" id="PTHR34933:SF3">
    <property type="entry name" value="FLAGELLAR L-RING PROTEIN"/>
    <property type="match status" value="1"/>
</dbReference>
<keyword evidence="9" id="KW-0449">Lipoprotein</keyword>
<dbReference type="RefSeq" id="WP_400880363.1">
    <property type="nucleotide sequence ID" value="NZ_JBIWXY010000001.1"/>
</dbReference>
<evidence type="ECO:0000313" key="12">
    <source>
        <dbReference type="Proteomes" id="UP001617669"/>
    </source>
</evidence>
<evidence type="ECO:0000313" key="11">
    <source>
        <dbReference type="EMBL" id="MFJ5445697.1"/>
    </source>
</evidence>
<keyword evidence="8 9" id="KW-0998">Cell outer membrane</keyword>
<accession>A0ABW8GJZ8</accession>
<evidence type="ECO:0000256" key="10">
    <source>
        <dbReference type="SAM" id="SignalP"/>
    </source>
</evidence>
<comment type="function">
    <text evidence="1 9">Assembles around the rod to form the L-ring and probably protects the motor/basal body from shearing forces during rotation.</text>
</comment>
<comment type="similarity">
    <text evidence="3 9">Belongs to the FlgH family.</text>
</comment>
<feature type="signal peptide" evidence="10">
    <location>
        <begin position="1"/>
        <end position="26"/>
    </location>
</feature>
<gene>
    <name evidence="9" type="primary">flgH</name>
    <name evidence="11" type="ORF">ACIKP9_05600</name>
</gene>
<sequence length="223" mass="23829">MMQLRTRSRNWLALGMLLLFSACSVAPKSITQAPKTARPAYPTQTAYNSGGIYSPASYRPLLEDKRARLVGDTIVINITENTTASKSGTNSASKKGDVNASVTSFWGKTFPRLSASASSDNSYNDAAAANSRNAFTGTISATVIEVLPNGNMVVSGEKQVAFDRGTEFVRISGVVDPLYISNGNTVASSRIADARVEYRTNSTIDTAQILSILGRFFLSLAPL</sequence>
<keyword evidence="11" id="KW-0966">Cell projection</keyword>
<dbReference type="PANTHER" id="PTHR34933">
    <property type="entry name" value="FLAGELLAR L-RING PROTEIN"/>
    <property type="match status" value="1"/>
</dbReference>
<feature type="chain" id="PRO_5046441848" description="Flagellar L-ring protein" evidence="10">
    <location>
        <begin position="27"/>
        <end position="223"/>
    </location>
</feature>
<dbReference type="EMBL" id="JBIWXY010000001">
    <property type="protein sequence ID" value="MFJ5445697.1"/>
    <property type="molecule type" value="Genomic_DNA"/>
</dbReference>
<evidence type="ECO:0000256" key="5">
    <source>
        <dbReference type="ARBA" id="ARBA00022729"/>
    </source>
</evidence>
<name>A0ABW8GJZ8_9PROT</name>
<evidence type="ECO:0000256" key="2">
    <source>
        <dbReference type="ARBA" id="ARBA00004370"/>
    </source>
</evidence>
<dbReference type="Pfam" id="PF02107">
    <property type="entry name" value="FlgH"/>
    <property type="match status" value="1"/>
</dbReference>
<dbReference type="Proteomes" id="UP001617669">
    <property type="component" value="Unassembled WGS sequence"/>
</dbReference>
<keyword evidence="11" id="KW-0969">Cilium</keyword>
<keyword evidence="6 9" id="KW-0472">Membrane</keyword>
<comment type="subunit">
    <text evidence="4 9">The basal body constitutes a major portion of the flagellar organelle and consists of four rings (L,P,S, and M) mounted on a central rod.</text>
</comment>
<comment type="caution">
    <text evidence="11">The sequence shown here is derived from an EMBL/GenBank/DDBJ whole genome shotgun (WGS) entry which is preliminary data.</text>
</comment>
<organism evidence="11 12">
    <name type="scientific">Methylobacillus methanolivorans</name>
    <dbReference type="NCBI Taxonomy" id="1848927"/>
    <lineage>
        <taxon>Bacteria</taxon>
        <taxon>Pseudomonadati</taxon>
        <taxon>Pseudomonadota</taxon>
        <taxon>Betaproteobacteria</taxon>
        <taxon>Nitrosomonadales</taxon>
        <taxon>Methylophilaceae</taxon>
        <taxon>Methylobacillus</taxon>
    </lineage>
</organism>
<dbReference type="PROSITE" id="PS51257">
    <property type="entry name" value="PROKAR_LIPOPROTEIN"/>
    <property type="match status" value="1"/>
</dbReference>
<keyword evidence="12" id="KW-1185">Reference proteome</keyword>
<keyword evidence="11" id="KW-0282">Flagellum</keyword>
<comment type="subcellular location">
    <subcellularLocation>
        <location evidence="9">Cell outer membrane</location>
        <topology evidence="9">Lipid-anchor</topology>
    </subcellularLocation>
    <subcellularLocation>
        <location evidence="9">Bacterial flagellum basal body</location>
    </subcellularLocation>
    <subcellularLocation>
        <location evidence="2">Membrane</location>
    </subcellularLocation>
</comment>
<dbReference type="InterPro" id="IPR000527">
    <property type="entry name" value="Flag_Lring"/>
</dbReference>